<dbReference type="InterPro" id="IPR029479">
    <property type="entry name" value="Nitroreductase"/>
</dbReference>
<evidence type="ECO:0000256" key="2">
    <source>
        <dbReference type="ARBA" id="ARBA00023002"/>
    </source>
</evidence>
<evidence type="ECO:0000256" key="1">
    <source>
        <dbReference type="ARBA" id="ARBA00007118"/>
    </source>
</evidence>
<protein>
    <submittedName>
        <fullName evidence="4">Nitroreductase</fullName>
    </submittedName>
</protein>
<organism evidence="4 5">
    <name type="scientific">Petropleomorpha daqingensis</name>
    <dbReference type="NCBI Taxonomy" id="2026353"/>
    <lineage>
        <taxon>Bacteria</taxon>
        <taxon>Bacillati</taxon>
        <taxon>Actinomycetota</taxon>
        <taxon>Actinomycetes</taxon>
        <taxon>Geodermatophilales</taxon>
        <taxon>Geodermatophilaceae</taxon>
        <taxon>Petropleomorpha</taxon>
    </lineage>
</organism>
<feature type="domain" description="Nitroreductase" evidence="3">
    <location>
        <begin position="7"/>
        <end position="77"/>
    </location>
</feature>
<dbReference type="EMBL" id="JACBZT010000001">
    <property type="protein sequence ID" value="NYJ03938.1"/>
    <property type="molecule type" value="Genomic_DNA"/>
</dbReference>
<keyword evidence="5" id="KW-1185">Reference proteome</keyword>
<gene>
    <name evidence="4" type="ORF">GGQ55_000216</name>
</gene>
<proteinExistence type="inferred from homology"/>
<name>A0A853CC25_9ACTN</name>
<reference evidence="4 5" key="1">
    <citation type="submission" date="2020-07" db="EMBL/GenBank/DDBJ databases">
        <title>Sequencing the genomes of 1000 actinobacteria strains.</title>
        <authorList>
            <person name="Klenk H.-P."/>
        </authorList>
    </citation>
    <scope>NUCLEOTIDE SEQUENCE [LARGE SCALE GENOMIC DNA]</scope>
    <source>
        <strain evidence="4 5">DSM 104001</strain>
    </source>
</reference>
<dbReference type="GO" id="GO:0016491">
    <property type="term" value="F:oxidoreductase activity"/>
    <property type="evidence" value="ECO:0007669"/>
    <property type="project" value="UniProtKB-KW"/>
</dbReference>
<comment type="similarity">
    <text evidence="1">Belongs to the nitroreductase family.</text>
</comment>
<dbReference type="PANTHER" id="PTHR43673">
    <property type="entry name" value="NAD(P)H NITROREDUCTASE YDGI-RELATED"/>
    <property type="match status" value="1"/>
</dbReference>
<evidence type="ECO:0000313" key="4">
    <source>
        <dbReference type="EMBL" id="NYJ03938.1"/>
    </source>
</evidence>
<dbReference type="PANTHER" id="PTHR43673:SF10">
    <property type="entry name" value="NADH DEHYDROGENASE_NAD(P)H NITROREDUCTASE XCC3605-RELATED"/>
    <property type="match status" value="1"/>
</dbReference>
<sequence>METWDAVRARRNVRQYTDQPIPREQLEQILEAGRRSPSSSNWQPWHFVVVTDRDQLTELAKAWPQGGTHIARSAATIALVAEQPDDEQIRQRIAYDFGQATAFMMITATDLGIGSGHSAVRDQEQAQKVLGFPDGYFAAYMIGFGYPADRPLRPLVKPDRRPFDEVVHWERW</sequence>
<evidence type="ECO:0000313" key="5">
    <source>
        <dbReference type="Proteomes" id="UP000541969"/>
    </source>
</evidence>
<keyword evidence="2" id="KW-0560">Oxidoreductase</keyword>
<dbReference type="InterPro" id="IPR000415">
    <property type="entry name" value="Nitroreductase-like"/>
</dbReference>
<dbReference type="Pfam" id="PF00881">
    <property type="entry name" value="Nitroreductase"/>
    <property type="match status" value="1"/>
</dbReference>
<dbReference type="Gene3D" id="3.40.109.10">
    <property type="entry name" value="NADH Oxidase"/>
    <property type="match status" value="1"/>
</dbReference>
<evidence type="ECO:0000259" key="3">
    <source>
        <dbReference type="Pfam" id="PF00881"/>
    </source>
</evidence>
<accession>A0A853CC25</accession>
<dbReference type="AlphaFoldDB" id="A0A853CC25"/>
<comment type="caution">
    <text evidence="4">The sequence shown here is derived from an EMBL/GenBank/DDBJ whole genome shotgun (WGS) entry which is preliminary data.</text>
</comment>
<dbReference type="SUPFAM" id="SSF55469">
    <property type="entry name" value="FMN-dependent nitroreductase-like"/>
    <property type="match status" value="1"/>
</dbReference>
<dbReference type="RefSeq" id="WP_179714719.1">
    <property type="nucleotide sequence ID" value="NZ_JACBZT010000001.1"/>
</dbReference>
<dbReference type="Proteomes" id="UP000541969">
    <property type="component" value="Unassembled WGS sequence"/>
</dbReference>